<dbReference type="Proteomes" id="UP000091857">
    <property type="component" value="Chromosome 2"/>
</dbReference>
<sequence length="129" mass="14277">MVQRTVLKVDVSCQKCKKKLLKAVSQLDDVDKIEVDEGKGTLAVTGNADPYKIIVRTRKAGKHAEVVSIGAPPPPPKQPQASDQQKKPDDKKKDDKAQIHDLPLSFPHYQRIVVVPMGYHEPNPSCSIM</sequence>
<dbReference type="EMBL" id="CM004388">
    <property type="protein sequence ID" value="KAG8659945.1"/>
    <property type="molecule type" value="Genomic_DNA"/>
</dbReference>
<evidence type="ECO:0000313" key="2">
    <source>
        <dbReference type="Proteomes" id="UP000091857"/>
    </source>
</evidence>
<gene>
    <name evidence="1" type="ORF">MANES_02G097000v8</name>
</gene>
<protein>
    <submittedName>
        <fullName evidence="1">Uncharacterized protein</fullName>
    </submittedName>
</protein>
<organism evidence="1 2">
    <name type="scientific">Manihot esculenta</name>
    <name type="common">Cassava</name>
    <name type="synonym">Jatropha manihot</name>
    <dbReference type="NCBI Taxonomy" id="3983"/>
    <lineage>
        <taxon>Eukaryota</taxon>
        <taxon>Viridiplantae</taxon>
        <taxon>Streptophyta</taxon>
        <taxon>Embryophyta</taxon>
        <taxon>Tracheophyta</taxon>
        <taxon>Spermatophyta</taxon>
        <taxon>Magnoliopsida</taxon>
        <taxon>eudicotyledons</taxon>
        <taxon>Gunneridae</taxon>
        <taxon>Pentapetalae</taxon>
        <taxon>rosids</taxon>
        <taxon>fabids</taxon>
        <taxon>Malpighiales</taxon>
        <taxon>Euphorbiaceae</taxon>
        <taxon>Crotonoideae</taxon>
        <taxon>Manihoteae</taxon>
        <taxon>Manihot</taxon>
    </lineage>
</organism>
<proteinExistence type="predicted"/>
<name>A0ACB7I6R9_MANES</name>
<accession>A0ACB7I6R9</accession>
<reference evidence="2" key="1">
    <citation type="journal article" date="2016" name="Nat. Biotechnol.">
        <title>Sequencing wild and cultivated cassava and related species reveals extensive interspecific hybridization and genetic diversity.</title>
        <authorList>
            <person name="Bredeson J.V."/>
            <person name="Lyons J.B."/>
            <person name="Prochnik S.E."/>
            <person name="Wu G.A."/>
            <person name="Ha C.M."/>
            <person name="Edsinger-Gonzales E."/>
            <person name="Grimwood J."/>
            <person name="Schmutz J."/>
            <person name="Rabbi I.Y."/>
            <person name="Egesi C."/>
            <person name="Nauluvula P."/>
            <person name="Lebot V."/>
            <person name="Ndunguru J."/>
            <person name="Mkamilo G."/>
            <person name="Bart R.S."/>
            <person name="Setter T.L."/>
            <person name="Gleadow R.M."/>
            <person name="Kulakow P."/>
            <person name="Ferguson M.E."/>
            <person name="Rounsley S."/>
            <person name="Rokhsar D.S."/>
        </authorList>
    </citation>
    <scope>NUCLEOTIDE SEQUENCE [LARGE SCALE GENOMIC DNA]</scope>
    <source>
        <strain evidence="2">cv. AM560-2</strain>
    </source>
</reference>
<evidence type="ECO:0000313" key="1">
    <source>
        <dbReference type="EMBL" id="KAG8659945.1"/>
    </source>
</evidence>
<comment type="caution">
    <text evidence="1">The sequence shown here is derived from an EMBL/GenBank/DDBJ whole genome shotgun (WGS) entry which is preliminary data.</text>
</comment>
<keyword evidence="2" id="KW-1185">Reference proteome</keyword>